<dbReference type="SMR" id="A2EUF4"/>
<dbReference type="SMART" id="SM00248">
    <property type="entry name" value="ANK"/>
    <property type="match status" value="3"/>
</dbReference>
<accession>A2EUF4</accession>
<evidence type="ECO:0000256" key="4">
    <source>
        <dbReference type="SAM" id="MobiDB-lite"/>
    </source>
</evidence>
<dbReference type="eggNOG" id="KOG0504">
    <property type="taxonomic scope" value="Eukaryota"/>
</dbReference>
<evidence type="ECO:0000313" key="5">
    <source>
        <dbReference type="EMBL" id="EAY03713.1"/>
    </source>
</evidence>
<dbReference type="InterPro" id="IPR036770">
    <property type="entry name" value="Ankyrin_rpt-contain_sf"/>
</dbReference>
<dbReference type="PRINTS" id="PR01415">
    <property type="entry name" value="ANKYRIN"/>
</dbReference>
<dbReference type="Pfam" id="PF12796">
    <property type="entry name" value="Ank_2"/>
    <property type="match status" value="1"/>
</dbReference>
<feature type="compositionally biased region" description="Acidic residues" evidence="4">
    <location>
        <begin position="7"/>
        <end position="21"/>
    </location>
</feature>
<keyword evidence="2 3" id="KW-0040">ANK repeat</keyword>
<organism evidence="5 6">
    <name type="scientific">Trichomonas vaginalis (strain ATCC PRA-98 / G3)</name>
    <dbReference type="NCBI Taxonomy" id="412133"/>
    <lineage>
        <taxon>Eukaryota</taxon>
        <taxon>Metamonada</taxon>
        <taxon>Parabasalia</taxon>
        <taxon>Trichomonadida</taxon>
        <taxon>Trichomonadidae</taxon>
        <taxon>Trichomonas</taxon>
    </lineage>
</organism>
<feature type="repeat" description="ANK" evidence="3">
    <location>
        <begin position="57"/>
        <end position="90"/>
    </location>
</feature>
<dbReference type="InterPro" id="IPR002110">
    <property type="entry name" value="Ankyrin_rpt"/>
</dbReference>
<protein>
    <submittedName>
        <fullName evidence="5">Ankyrin repeat protein, putative</fullName>
    </submittedName>
</protein>
<feature type="repeat" description="ANK" evidence="3">
    <location>
        <begin position="91"/>
        <end position="123"/>
    </location>
</feature>
<dbReference type="PROSITE" id="PS50297">
    <property type="entry name" value="ANK_REP_REGION"/>
    <property type="match status" value="2"/>
</dbReference>
<dbReference type="OrthoDB" id="9995210at2759"/>
<dbReference type="SUPFAM" id="SSF48403">
    <property type="entry name" value="Ankyrin repeat"/>
    <property type="match status" value="1"/>
</dbReference>
<dbReference type="Gene3D" id="1.25.40.20">
    <property type="entry name" value="Ankyrin repeat-containing domain"/>
    <property type="match status" value="2"/>
</dbReference>
<reference evidence="5" key="1">
    <citation type="submission" date="2006-10" db="EMBL/GenBank/DDBJ databases">
        <authorList>
            <person name="Amadeo P."/>
            <person name="Zhao Q."/>
            <person name="Wortman J."/>
            <person name="Fraser-Liggett C."/>
            <person name="Carlton J."/>
        </authorList>
    </citation>
    <scope>NUCLEOTIDE SEQUENCE</scope>
    <source>
        <strain evidence="5">G3</strain>
    </source>
</reference>
<reference evidence="5" key="2">
    <citation type="journal article" date="2007" name="Science">
        <title>Draft genome sequence of the sexually transmitted pathogen Trichomonas vaginalis.</title>
        <authorList>
            <person name="Carlton J.M."/>
            <person name="Hirt R.P."/>
            <person name="Silva J.C."/>
            <person name="Delcher A.L."/>
            <person name="Schatz M."/>
            <person name="Zhao Q."/>
            <person name="Wortman J.R."/>
            <person name="Bidwell S.L."/>
            <person name="Alsmark U.C.M."/>
            <person name="Besteiro S."/>
            <person name="Sicheritz-Ponten T."/>
            <person name="Noel C.J."/>
            <person name="Dacks J.B."/>
            <person name="Foster P.G."/>
            <person name="Simillion C."/>
            <person name="Van de Peer Y."/>
            <person name="Miranda-Saavedra D."/>
            <person name="Barton G.J."/>
            <person name="Westrop G.D."/>
            <person name="Mueller S."/>
            <person name="Dessi D."/>
            <person name="Fiori P.L."/>
            <person name="Ren Q."/>
            <person name="Paulsen I."/>
            <person name="Zhang H."/>
            <person name="Bastida-Corcuera F.D."/>
            <person name="Simoes-Barbosa A."/>
            <person name="Brown M.T."/>
            <person name="Hayes R.D."/>
            <person name="Mukherjee M."/>
            <person name="Okumura C.Y."/>
            <person name="Schneider R."/>
            <person name="Smith A.J."/>
            <person name="Vanacova S."/>
            <person name="Villalvazo M."/>
            <person name="Haas B.J."/>
            <person name="Pertea M."/>
            <person name="Feldblyum T.V."/>
            <person name="Utterback T.R."/>
            <person name="Shu C.L."/>
            <person name="Osoegawa K."/>
            <person name="de Jong P.J."/>
            <person name="Hrdy I."/>
            <person name="Horvathova L."/>
            <person name="Zubacova Z."/>
            <person name="Dolezal P."/>
            <person name="Malik S.B."/>
            <person name="Logsdon J.M. Jr."/>
            <person name="Henze K."/>
            <person name="Gupta A."/>
            <person name="Wang C.C."/>
            <person name="Dunne R.L."/>
            <person name="Upcroft J.A."/>
            <person name="Upcroft P."/>
            <person name="White O."/>
            <person name="Salzberg S.L."/>
            <person name="Tang P."/>
            <person name="Chiu C.-H."/>
            <person name="Lee Y.-S."/>
            <person name="Embley T.M."/>
            <person name="Coombs G.H."/>
            <person name="Mottram J.C."/>
            <person name="Tachezy J."/>
            <person name="Fraser-Liggett C.M."/>
            <person name="Johnson P.J."/>
        </authorList>
    </citation>
    <scope>NUCLEOTIDE SEQUENCE [LARGE SCALE GENOMIC DNA]</scope>
    <source>
        <strain evidence="5">G3</strain>
    </source>
</reference>
<dbReference type="KEGG" id="tva:4761559"/>
<dbReference type="VEuPathDB" id="TrichDB:TVAGG3_0317210"/>
<dbReference type="InParanoid" id="A2EUF4"/>
<proteinExistence type="predicted"/>
<gene>
    <name evidence="5" type="ORF">TVAG_473370</name>
</gene>
<evidence type="ECO:0000256" key="3">
    <source>
        <dbReference type="PROSITE-ProRule" id="PRU00023"/>
    </source>
</evidence>
<dbReference type="STRING" id="5722.A2EUF4"/>
<evidence type="ECO:0000256" key="1">
    <source>
        <dbReference type="ARBA" id="ARBA00022737"/>
    </source>
</evidence>
<dbReference type="EMBL" id="DS113496">
    <property type="protein sequence ID" value="EAY03713.1"/>
    <property type="molecule type" value="Genomic_DNA"/>
</dbReference>
<dbReference type="PANTHER" id="PTHR24126">
    <property type="entry name" value="ANKYRIN REPEAT, PH AND SEC7 DOMAIN CONTAINING PROTEIN SECG-RELATED"/>
    <property type="match status" value="1"/>
</dbReference>
<name>A2EUF4_TRIV3</name>
<evidence type="ECO:0000313" key="6">
    <source>
        <dbReference type="Proteomes" id="UP000001542"/>
    </source>
</evidence>
<feature type="region of interest" description="Disordered" evidence="4">
    <location>
        <begin position="1"/>
        <end position="27"/>
    </location>
</feature>
<dbReference type="PROSITE" id="PS50088">
    <property type="entry name" value="ANK_REPEAT"/>
    <property type="match status" value="2"/>
</dbReference>
<dbReference type="PANTHER" id="PTHR24126:SF14">
    <property type="entry name" value="ANK_REP_REGION DOMAIN-CONTAINING PROTEIN"/>
    <property type="match status" value="1"/>
</dbReference>
<keyword evidence="6" id="KW-1185">Reference proteome</keyword>
<keyword evidence="1" id="KW-0677">Repeat</keyword>
<sequence>MSTKEEIYEEEEEGYGDENDPPQDRFNTRCRFQDEEAAIEIWNQFQAEIDPCKPDEFGSTPLHAIAANGMVELLTEVLKKPGINVNVKTLSDNTPLHFAAINGNNKIIKILLAAGADTKIKNKQGQTAYFEAASRFADGSGKQEVETVDMLLGPDSEIPKDIEAEVEKGDLDGL</sequence>
<dbReference type="VEuPathDB" id="TrichDB:TVAG_473370"/>
<dbReference type="RefSeq" id="XP_001315936.1">
    <property type="nucleotide sequence ID" value="XM_001315901.1"/>
</dbReference>
<dbReference type="AlphaFoldDB" id="A2EUF4"/>
<evidence type="ECO:0000256" key="2">
    <source>
        <dbReference type="ARBA" id="ARBA00023043"/>
    </source>
</evidence>
<dbReference type="Proteomes" id="UP000001542">
    <property type="component" value="Unassembled WGS sequence"/>
</dbReference>